<accession>K9VTT0</accession>
<keyword evidence="2" id="KW-1185">Reference proteome</keyword>
<dbReference type="EMBL" id="CP003620">
    <property type="protein sequence ID" value="AFZ11361.1"/>
    <property type="molecule type" value="Genomic_DNA"/>
</dbReference>
<dbReference type="RefSeq" id="WP_015201502.1">
    <property type="nucleotide sequence ID" value="NC_019753.1"/>
</dbReference>
<dbReference type="HOGENOM" id="CLU_142745_0_0_3"/>
<dbReference type="eggNOG" id="ENOG5033NMW">
    <property type="taxonomic scope" value="Bacteria"/>
</dbReference>
<proteinExistence type="predicted"/>
<evidence type="ECO:0000313" key="1">
    <source>
        <dbReference type="EMBL" id="AFZ11361.1"/>
    </source>
</evidence>
<evidence type="ECO:0000313" key="2">
    <source>
        <dbReference type="Proteomes" id="UP000010472"/>
    </source>
</evidence>
<reference evidence="1 2" key="1">
    <citation type="submission" date="2012-06" db="EMBL/GenBank/DDBJ databases">
        <title>Finished chromosome of genome of Crinalium epipsammum PCC 9333.</title>
        <authorList>
            <consortium name="US DOE Joint Genome Institute"/>
            <person name="Gugger M."/>
            <person name="Coursin T."/>
            <person name="Rippka R."/>
            <person name="Tandeau De Marsac N."/>
            <person name="Huntemann M."/>
            <person name="Wei C.-L."/>
            <person name="Han J."/>
            <person name="Detter J.C."/>
            <person name="Han C."/>
            <person name="Tapia R."/>
            <person name="Davenport K."/>
            <person name="Daligault H."/>
            <person name="Erkkila T."/>
            <person name="Gu W."/>
            <person name="Munk A.C.C."/>
            <person name="Teshima H."/>
            <person name="Xu Y."/>
            <person name="Chain P."/>
            <person name="Chen A."/>
            <person name="Krypides N."/>
            <person name="Mavromatis K."/>
            <person name="Markowitz V."/>
            <person name="Szeto E."/>
            <person name="Ivanova N."/>
            <person name="Mikhailova N."/>
            <person name="Ovchinnikova G."/>
            <person name="Pagani I."/>
            <person name="Pati A."/>
            <person name="Goodwin L."/>
            <person name="Peters L."/>
            <person name="Pitluck S."/>
            <person name="Woyke T."/>
            <person name="Kerfeld C."/>
        </authorList>
    </citation>
    <scope>NUCLEOTIDE SEQUENCE [LARGE SCALE GENOMIC DNA]</scope>
    <source>
        <strain evidence="1 2">PCC 9333</strain>
    </source>
</reference>
<dbReference type="Proteomes" id="UP000010472">
    <property type="component" value="Chromosome"/>
</dbReference>
<gene>
    <name evidence="1" type="ORF">Cri9333_0387</name>
</gene>
<organism evidence="1 2">
    <name type="scientific">Crinalium epipsammum PCC 9333</name>
    <dbReference type="NCBI Taxonomy" id="1173022"/>
    <lineage>
        <taxon>Bacteria</taxon>
        <taxon>Bacillati</taxon>
        <taxon>Cyanobacteriota</taxon>
        <taxon>Cyanophyceae</taxon>
        <taxon>Gomontiellales</taxon>
        <taxon>Gomontiellaceae</taxon>
        <taxon>Crinalium</taxon>
    </lineage>
</organism>
<protein>
    <submittedName>
        <fullName evidence="1">Uncharacterized protein</fullName>
    </submittedName>
</protein>
<name>K9VTT0_9CYAN</name>
<sequence length="155" mass="18100">MAKKRSETTATQVETVETVEVPQAEVVKTKVVERKKCLELCLPYSEKVRLMVMEVLRQESAYEFSRKARHAGEEFDWSKYNAQFRADYGDCELRELLKLAAKFFGLKSLDEVRERRVEHKKRRTEMSKNKFGNATVSNDDSDIEDELIDDIDDLI</sequence>
<dbReference type="KEGG" id="cep:Cri9333_0387"/>
<dbReference type="AlphaFoldDB" id="K9VTT0"/>